<keyword evidence="1 3" id="KW-0808">Transferase</keyword>
<feature type="binding site" evidence="3">
    <location>
        <begin position="147"/>
        <end position="148"/>
    </location>
    <ligand>
        <name>acetyl-CoA</name>
        <dbReference type="ChEBI" id="CHEBI:57288"/>
    </ligand>
</feature>
<dbReference type="GO" id="GO:0030649">
    <property type="term" value="P:aminoglycoside antibiotic catabolic process"/>
    <property type="evidence" value="ECO:0007669"/>
    <property type="project" value="TreeGrafter"/>
</dbReference>
<feature type="active site" description="Proton acceptor; via carboxylate" evidence="3">
    <location>
        <position position="436"/>
    </location>
</feature>
<proteinExistence type="inferred from homology"/>
<evidence type="ECO:0000313" key="6">
    <source>
        <dbReference type="EMBL" id="KIC60215.1"/>
    </source>
</evidence>
<dbReference type="EMBL" id="JWSZ01000001">
    <property type="protein sequence ID" value="KIC60215.1"/>
    <property type="molecule type" value="Genomic_DNA"/>
</dbReference>
<dbReference type="RefSeq" id="WP_039412220.1">
    <property type="nucleotide sequence ID" value="NZ_JWSZ01000001.1"/>
</dbReference>
<dbReference type="HAMAP" id="MF_01812">
    <property type="entry name" value="Eis"/>
    <property type="match status" value="1"/>
</dbReference>
<dbReference type="SUPFAM" id="SSF55729">
    <property type="entry name" value="Acyl-CoA N-acyltransferases (Nat)"/>
    <property type="match status" value="1"/>
</dbReference>
<evidence type="ECO:0000256" key="2">
    <source>
        <dbReference type="ARBA" id="ARBA00023315"/>
    </source>
</evidence>
<dbReference type="InterPro" id="IPR041380">
    <property type="entry name" value="Acetyltransf_17"/>
</dbReference>
<evidence type="ECO:0000259" key="4">
    <source>
        <dbReference type="Pfam" id="PF13530"/>
    </source>
</evidence>
<gene>
    <name evidence="6" type="ORF">RM52_02130</name>
</gene>
<comment type="similarity">
    <text evidence="3">Belongs to the acetyltransferase Eis family.</text>
</comment>
<dbReference type="InterPro" id="IPR025559">
    <property type="entry name" value="Eis_dom"/>
</dbReference>
<dbReference type="Pfam" id="PF13530">
    <property type="entry name" value="SCP2_2"/>
    <property type="match status" value="1"/>
</dbReference>
<protein>
    <submittedName>
        <fullName evidence="6">Acetyltransferase</fullName>
    </submittedName>
</protein>
<comment type="subunit">
    <text evidence="3">Homohexamer; trimer of dimers.</text>
</comment>
<feature type="binding site" evidence="3">
    <location>
        <begin position="119"/>
        <end position="124"/>
    </location>
    <ligand>
        <name>acetyl-CoA</name>
        <dbReference type="ChEBI" id="CHEBI:57288"/>
    </ligand>
</feature>
<dbReference type="PANTHER" id="PTHR37817">
    <property type="entry name" value="N-ACETYLTRANSFERASE EIS"/>
    <property type="match status" value="1"/>
</dbReference>
<keyword evidence="2 3" id="KW-0012">Acyltransferase</keyword>
<evidence type="ECO:0000256" key="3">
    <source>
        <dbReference type="HAMAP-Rule" id="MF_01812"/>
    </source>
</evidence>
<comment type="caution">
    <text evidence="6">The sequence shown here is derived from an EMBL/GenBank/DDBJ whole genome shotgun (WGS) entry which is preliminary data.</text>
</comment>
<sequence length="436" mass="47031">MSDHRSHHDASLDRTMTDELDGRGLGVRRVDDALRTETDPWLEAVSRGFLGGERTDVQRDAFFAHTAYRRKIGVFDDTAAQPDVPVATFASWAAELTLPGGTVPACAISSVTVAPTHRRRGILRSVMTGELRTAVERGLPVAILTVSESTIYGRFGFAPAALAAQWTIDARRARWVGPEAPGRIDFVTRAQGRDIAAALHERVRTQTPGEIEMPGGHGERFFGTRPDAEKAEELRVVQYRSVAGEVDGVAQYKVTENEHDFVASTVDVLLLVAATDEAYAGLWRFLLTMDLIGTVRAGELSVDEPLWWMIADQRAATVTVRDHHYTRILDVPAALSARTYDVADAVTLQIADPLGVAAGTFVLTADADGVGAVEIVDEPPVGIPTATVGVAELSAMLLGGVSAVTLARAGRLVADDPARLARLFASTVPPRLSFWY</sequence>
<accession>A0A0B4D7N0</accession>
<dbReference type="PANTHER" id="PTHR37817:SF1">
    <property type="entry name" value="N-ACETYLTRANSFERASE EIS"/>
    <property type="match status" value="1"/>
</dbReference>
<reference evidence="6 7" key="1">
    <citation type="submission" date="2014-12" db="EMBL/GenBank/DDBJ databases">
        <title>Genome sequencing of Microbacterium hominis TPW29.</title>
        <authorList>
            <person name="Tan P.W."/>
            <person name="Chan K.-G."/>
        </authorList>
    </citation>
    <scope>NUCLEOTIDE SEQUENCE [LARGE SCALE GENOMIC DNA]</scope>
    <source>
        <strain evidence="6 7">TPW29</strain>
    </source>
</reference>
<feature type="domain" description="Eis-like acetyltransferase" evidence="5">
    <location>
        <begin position="229"/>
        <end position="319"/>
    </location>
</feature>
<dbReference type="Gene3D" id="3.40.630.30">
    <property type="match status" value="2"/>
</dbReference>
<dbReference type="InterPro" id="IPR016181">
    <property type="entry name" value="Acyl_CoA_acyltransferase"/>
</dbReference>
<feature type="binding site" evidence="3">
    <location>
        <begin position="111"/>
        <end position="113"/>
    </location>
    <ligand>
        <name>acetyl-CoA</name>
        <dbReference type="ChEBI" id="CHEBI:57288"/>
    </ligand>
</feature>
<dbReference type="AlphaFoldDB" id="A0A0B4D7N0"/>
<feature type="domain" description="Enhanced intracellular survival protein" evidence="4">
    <location>
        <begin position="331"/>
        <end position="430"/>
    </location>
</feature>
<evidence type="ECO:0000313" key="7">
    <source>
        <dbReference type="Proteomes" id="UP000031202"/>
    </source>
</evidence>
<dbReference type="InterPro" id="IPR051554">
    <property type="entry name" value="Acetyltransferase_Eis"/>
</dbReference>
<dbReference type="Pfam" id="PF17668">
    <property type="entry name" value="Acetyltransf_17"/>
    <property type="match status" value="1"/>
</dbReference>
<dbReference type="SUPFAM" id="SSF55718">
    <property type="entry name" value="SCP-like"/>
    <property type="match status" value="1"/>
</dbReference>
<dbReference type="InterPro" id="IPR036527">
    <property type="entry name" value="SCP2_sterol-bd_dom_sf"/>
</dbReference>
<dbReference type="GO" id="GO:0034069">
    <property type="term" value="F:aminoglycoside N-acetyltransferase activity"/>
    <property type="evidence" value="ECO:0007669"/>
    <property type="project" value="TreeGrafter"/>
</dbReference>
<evidence type="ECO:0000259" key="5">
    <source>
        <dbReference type="Pfam" id="PF17668"/>
    </source>
</evidence>
<organism evidence="6 7">
    <name type="scientific">Microbacterium hominis</name>
    <dbReference type="NCBI Taxonomy" id="162426"/>
    <lineage>
        <taxon>Bacteria</taxon>
        <taxon>Bacillati</taxon>
        <taxon>Actinomycetota</taxon>
        <taxon>Actinomycetes</taxon>
        <taxon>Micrococcales</taxon>
        <taxon>Microbacteriaceae</taxon>
        <taxon>Microbacterium</taxon>
    </lineage>
</organism>
<dbReference type="Proteomes" id="UP000031202">
    <property type="component" value="Unassembled WGS sequence"/>
</dbReference>
<feature type="active site" description="Proton donor" evidence="3">
    <location>
        <position position="152"/>
    </location>
</feature>
<dbReference type="Pfam" id="PF13527">
    <property type="entry name" value="Acetyltransf_9"/>
    <property type="match status" value="1"/>
</dbReference>
<dbReference type="Gene3D" id="3.30.1050.10">
    <property type="entry name" value="SCP2 sterol-binding domain"/>
    <property type="match status" value="1"/>
</dbReference>
<evidence type="ECO:0000256" key="1">
    <source>
        <dbReference type="ARBA" id="ARBA00022679"/>
    </source>
</evidence>
<dbReference type="InterPro" id="IPR022902">
    <property type="entry name" value="NAcTrfase_Eis"/>
</dbReference>
<name>A0A0B4D7N0_9MICO</name>